<protein>
    <submittedName>
        <fullName evidence="2">Uncharacterized protein</fullName>
    </submittedName>
</protein>
<name>A0A2S6IUB7_9ACTN</name>
<evidence type="ECO:0000313" key="2">
    <source>
        <dbReference type="EMBL" id="PPK97865.1"/>
    </source>
</evidence>
<feature type="region of interest" description="Disordered" evidence="1">
    <location>
        <begin position="1"/>
        <end position="30"/>
    </location>
</feature>
<evidence type="ECO:0000256" key="1">
    <source>
        <dbReference type="SAM" id="MobiDB-lite"/>
    </source>
</evidence>
<evidence type="ECO:0000313" key="3">
    <source>
        <dbReference type="Proteomes" id="UP000239485"/>
    </source>
</evidence>
<dbReference type="AlphaFoldDB" id="A0A2S6IUB7"/>
<comment type="caution">
    <text evidence="2">The sequence shown here is derived from an EMBL/GenBank/DDBJ whole genome shotgun (WGS) entry which is preliminary data.</text>
</comment>
<proteinExistence type="predicted"/>
<accession>A0A2S6IUB7</accession>
<gene>
    <name evidence="2" type="ORF">CLV92_10215</name>
</gene>
<sequence length="30" mass="3146">MTFGEGLGPSVRERVEGTAGQARRFAAHAS</sequence>
<dbReference type="EMBL" id="PTJD01000002">
    <property type="protein sequence ID" value="PPK97865.1"/>
    <property type="molecule type" value="Genomic_DNA"/>
</dbReference>
<keyword evidence="3" id="KW-1185">Reference proteome</keyword>
<dbReference type="Proteomes" id="UP000239485">
    <property type="component" value="Unassembled WGS sequence"/>
</dbReference>
<organism evidence="2 3">
    <name type="scientific">Kineococcus xinjiangensis</name>
    <dbReference type="NCBI Taxonomy" id="512762"/>
    <lineage>
        <taxon>Bacteria</taxon>
        <taxon>Bacillati</taxon>
        <taxon>Actinomycetota</taxon>
        <taxon>Actinomycetes</taxon>
        <taxon>Kineosporiales</taxon>
        <taxon>Kineosporiaceae</taxon>
        <taxon>Kineococcus</taxon>
    </lineage>
</organism>
<reference evidence="2 3" key="1">
    <citation type="submission" date="2018-02" db="EMBL/GenBank/DDBJ databases">
        <title>Genomic Encyclopedia of Archaeal and Bacterial Type Strains, Phase II (KMG-II): from individual species to whole genera.</title>
        <authorList>
            <person name="Goeker M."/>
        </authorList>
    </citation>
    <scope>NUCLEOTIDE SEQUENCE [LARGE SCALE GENOMIC DNA]</scope>
    <source>
        <strain evidence="2 3">DSM 22857</strain>
    </source>
</reference>